<dbReference type="EMBL" id="JBBPBN010000021">
    <property type="protein sequence ID" value="KAK9015648.1"/>
    <property type="molecule type" value="Genomic_DNA"/>
</dbReference>
<reference evidence="1 2" key="1">
    <citation type="journal article" date="2024" name="G3 (Bethesda)">
        <title>Genome assembly of Hibiscus sabdariffa L. provides insights into metabolisms of medicinal natural products.</title>
        <authorList>
            <person name="Kim T."/>
        </authorList>
    </citation>
    <scope>NUCLEOTIDE SEQUENCE [LARGE SCALE GENOMIC DNA]</scope>
    <source>
        <strain evidence="1">TK-2024</strain>
        <tissue evidence="1">Old leaves</tissue>
    </source>
</reference>
<dbReference type="Proteomes" id="UP001396334">
    <property type="component" value="Unassembled WGS sequence"/>
</dbReference>
<proteinExistence type="predicted"/>
<keyword evidence="2" id="KW-1185">Reference proteome</keyword>
<gene>
    <name evidence="1" type="ORF">V6N11_006746</name>
</gene>
<evidence type="ECO:0000313" key="1">
    <source>
        <dbReference type="EMBL" id="KAK9015648.1"/>
    </source>
</evidence>
<sequence length="96" mass="10340">MVGNPWLSFRVELGKQTNRHTKVERSGGASPLSDVGAAFSVSKKSSTILTQLVLFIYITHVGQSNKVTNAIYLGLIPVNAKTDVPNVYSAHPTAKD</sequence>
<organism evidence="1 2">
    <name type="scientific">Hibiscus sabdariffa</name>
    <name type="common">roselle</name>
    <dbReference type="NCBI Taxonomy" id="183260"/>
    <lineage>
        <taxon>Eukaryota</taxon>
        <taxon>Viridiplantae</taxon>
        <taxon>Streptophyta</taxon>
        <taxon>Embryophyta</taxon>
        <taxon>Tracheophyta</taxon>
        <taxon>Spermatophyta</taxon>
        <taxon>Magnoliopsida</taxon>
        <taxon>eudicotyledons</taxon>
        <taxon>Gunneridae</taxon>
        <taxon>Pentapetalae</taxon>
        <taxon>rosids</taxon>
        <taxon>malvids</taxon>
        <taxon>Malvales</taxon>
        <taxon>Malvaceae</taxon>
        <taxon>Malvoideae</taxon>
        <taxon>Hibiscus</taxon>
    </lineage>
</organism>
<evidence type="ECO:0000313" key="2">
    <source>
        <dbReference type="Proteomes" id="UP001396334"/>
    </source>
</evidence>
<accession>A0ABR2RRN1</accession>
<name>A0ABR2RRN1_9ROSI</name>
<comment type="caution">
    <text evidence="1">The sequence shown here is derived from an EMBL/GenBank/DDBJ whole genome shotgun (WGS) entry which is preliminary data.</text>
</comment>
<protein>
    <submittedName>
        <fullName evidence="1">Uncharacterized protein</fullName>
    </submittedName>
</protein>